<organism evidence="13 14">
    <name type="scientific">Steinernema hermaphroditum</name>
    <dbReference type="NCBI Taxonomy" id="289476"/>
    <lineage>
        <taxon>Eukaryota</taxon>
        <taxon>Metazoa</taxon>
        <taxon>Ecdysozoa</taxon>
        <taxon>Nematoda</taxon>
        <taxon>Chromadorea</taxon>
        <taxon>Rhabditida</taxon>
        <taxon>Tylenchina</taxon>
        <taxon>Panagrolaimomorpha</taxon>
        <taxon>Strongyloidoidea</taxon>
        <taxon>Steinernematidae</taxon>
        <taxon>Steinernema</taxon>
    </lineage>
</organism>
<dbReference type="GO" id="GO:0006368">
    <property type="term" value="P:transcription elongation by RNA polymerase II"/>
    <property type="evidence" value="ECO:0007669"/>
    <property type="project" value="InterPro"/>
</dbReference>
<evidence type="ECO:0008006" key="15">
    <source>
        <dbReference type="Google" id="ProtNLM"/>
    </source>
</evidence>
<feature type="compositionally biased region" description="Basic and acidic residues" evidence="10">
    <location>
        <begin position="506"/>
        <end position="539"/>
    </location>
</feature>
<dbReference type="InterPro" id="IPR007852">
    <property type="entry name" value="Cdc73/Parafibromin"/>
</dbReference>
<dbReference type="GO" id="GO:0000993">
    <property type="term" value="F:RNA polymerase II complex binding"/>
    <property type="evidence" value="ECO:0007669"/>
    <property type="project" value="TreeGrafter"/>
</dbReference>
<gene>
    <name evidence="13" type="ORF">QR680_016347</name>
</gene>
<comment type="subcellular location">
    <subcellularLocation>
        <location evidence="1">Nucleus</location>
    </subcellularLocation>
</comment>
<evidence type="ECO:0000256" key="3">
    <source>
        <dbReference type="ARBA" id="ARBA00022443"/>
    </source>
</evidence>
<dbReference type="InterPro" id="IPR020635">
    <property type="entry name" value="Tyr_kinase_cat_dom"/>
</dbReference>
<dbReference type="PROSITE" id="PS50011">
    <property type="entry name" value="PROTEIN_KINASE_DOM"/>
    <property type="match status" value="1"/>
</dbReference>
<evidence type="ECO:0000313" key="13">
    <source>
        <dbReference type="EMBL" id="KAK0402463.1"/>
    </source>
</evidence>
<keyword evidence="5" id="KW-0804">Transcription</keyword>
<dbReference type="Pfam" id="PF07714">
    <property type="entry name" value="PK_Tyr_Ser-Thr"/>
    <property type="match status" value="1"/>
</dbReference>
<evidence type="ECO:0000256" key="4">
    <source>
        <dbReference type="ARBA" id="ARBA00023015"/>
    </source>
</evidence>
<keyword evidence="6" id="KW-0539">Nucleus</keyword>
<evidence type="ECO:0000256" key="8">
    <source>
        <dbReference type="PROSITE-ProRule" id="PRU10141"/>
    </source>
</evidence>
<dbReference type="Pfam" id="PF00018">
    <property type="entry name" value="SH3_1"/>
    <property type="match status" value="1"/>
</dbReference>
<dbReference type="InterPro" id="IPR008266">
    <property type="entry name" value="Tyr_kinase_AS"/>
</dbReference>
<keyword evidence="8" id="KW-0067">ATP-binding</keyword>
<evidence type="ECO:0000256" key="5">
    <source>
        <dbReference type="ARBA" id="ARBA00023163"/>
    </source>
</evidence>
<dbReference type="InterPro" id="IPR038103">
    <property type="entry name" value="CDC73_C_sf"/>
</dbReference>
<dbReference type="PROSITE" id="PS00109">
    <property type="entry name" value="PROTEIN_KINASE_TYR"/>
    <property type="match status" value="1"/>
</dbReference>
<accession>A0AA39HCX4</accession>
<dbReference type="GO" id="GO:0004713">
    <property type="term" value="F:protein tyrosine kinase activity"/>
    <property type="evidence" value="ECO:0007669"/>
    <property type="project" value="InterPro"/>
</dbReference>
<dbReference type="InterPro" id="IPR011009">
    <property type="entry name" value="Kinase-like_dom_sf"/>
</dbReference>
<dbReference type="InterPro" id="IPR000719">
    <property type="entry name" value="Prot_kinase_dom"/>
</dbReference>
<dbReference type="FunFam" id="3.40.50.11990:FF:000002">
    <property type="entry name" value="protein CDC73 homolog"/>
    <property type="match status" value="1"/>
</dbReference>
<protein>
    <recommendedName>
        <fullName evidence="15">Non-specific protein-tyrosine kinase</fullName>
    </recommendedName>
</protein>
<comment type="similarity">
    <text evidence="2">Belongs to the CDC73 family.</text>
</comment>
<evidence type="ECO:0000313" key="14">
    <source>
        <dbReference type="Proteomes" id="UP001175271"/>
    </source>
</evidence>
<evidence type="ECO:0000259" key="12">
    <source>
        <dbReference type="PROSITE" id="PS50011"/>
    </source>
</evidence>
<dbReference type="InterPro" id="IPR017441">
    <property type="entry name" value="Protein_kinase_ATP_BS"/>
</dbReference>
<evidence type="ECO:0000256" key="2">
    <source>
        <dbReference type="ARBA" id="ARBA00010427"/>
    </source>
</evidence>
<feature type="region of interest" description="Disordered" evidence="10">
    <location>
        <begin position="926"/>
        <end position="957"/>
    </location>
</feature>
<proteinExistence type="inferred from homology"/>
<keyword evidence="4" id="KW-0805">Transcription regulation</keyword>
<dbReference type="SUPFAM" id="SSF56112">
    <property type="entry name" value="Protein kinase-like (PK-like)"/>
    <property type="match status" value="1"/>
</dbReference>
<dbReference type="PRINTS" id="PR00109">
    <property type="entry name" value="TYRKINASE"/>
</dbReference>
<evidence type="ECO:0000256" key="6">
    <source>
        <dbReference type="ARBA" id="ARBA00023242"/>
    </source>
</evidence>
<dbReference type="GO" id="GO:0005524">
    <property type="term" value="F:ATP binding"/>
    <property type="evidence" value="ECO:0007669"/>
    <property type="project" value="UniProtKB-UniRule"/>
</dbReference>
<dbReference type="SMART" id="SM00326">
    <property type="entry name" value="SH3"/>
    <property type="match status" value="1"/>
</dbReference>
<feature type="compositionally biased region" description="Polar residues" evidence="10">
    <location>
        <begin position="932"/>
        <end position="949"/>
    </location>
</feature>
<keyword evidence="8" id="KW-0547">Nucleotide-binding</keyword>
<dbReference type="SMART" id="SM00219">
    <property type="entry name" value="TyrKc"/>
    <property type="match status" value="1"/>
</dbReference>
<dbReference type="AlphaFoldDB" id="A0AA39HCX4"/>
<reference evidence="13" key="1">
    <citation type="submission" date="2023-06" db="EMBL/GenBank/DDBJ databases">
        <title>Genomic analysis of the entomopathogenic nematode Steinernema hermaphroditum.</title>
        <authorList>
            <person name="Schwarz E.M."/>
            <person name="Heppert J.K."/>
            <person name="Baniya A."/>
            <person name="Schwartz H.T."/>
            <person name="Tan C.-H."/>
            <person name="Antoshechkin I."/>
            <person name="Sternberg P.W."/>
            <person name="Goodrich-Blair H."/>
            <person name="Dillman A.R."/>
        </authorList>
    </citation>
    <scope>NUCLEOTIDE SEQUENCE</scope>
    <source>
        <strain evidence="13">PS9179</strain>
        <tissue evidence="13">Whole animal</tissue>
    </source>
</reference>
<keyword evidence="14" id="KW-1185">Reference proteome</keyword>
<evidence type="ECO:0000256" key="9">
    <source>
        <dbReference type="SAM" id="Coils"/>
    </source>
</evidence>
<comment type="caution">
    <text evidence="13">The sequence shown here is derived from an EMBL/GenBank/DDBJ whole genome shotgun (WGS) entry which is preliminary data.</text>
</comment>
<dbReference type="InterPro" id="IPR001245">
    <property type="entry name" value="Ser-Thr/Tyr_kinase_cat_dom"/>
</dbReference>
<feature type="coiled-coil region" evidence="9">
    <location>
        <begin position="866"/>
        <end position="893"/>
    </location>
</feature>
<feature type="domain" description="SH3" evidence="11">
    <location>
        <begin position="961"/>
        <end position="1020"/>
    </location>
</feature>
<dbReference type="GO" id="GO:0016593">
    <property type="term" value="C:Cdc73/Paf1 complex"/>
    <property type="evidence" value="ECO:0007669"/>
    <property type="project" value="InterPro"/>
</dbReference>
<name>A0AA39HCX4_9BILA</name>
<dbReference type="PROSITE" id="PS00107">
    <property type="entry name" value="PROTEIN_KINASE_ATP"/>
    <property type="match status" value="1"/>
</dbReference>
<dbReference type="GO" id="GO:0032968">
    <property type="term" value="P:positive regulation of transcription elongation by RNA polymerase II"/>
    <property type="evidence" value="ECO:0007669"/>
    <property type="project" value="TreeGrafter"/>
</dbReference>
<keyword evidence="3 7" id="KW-0728">SH3 domain</keyword>
<dbReference type="InterPro" id="IPR031336">
    <property type="entry name" value="CDC73_C"/>
</dbReference>
<evidence type="ECO:0000256" key="1">
    <source>
        <dbReference type="ARBA" id="ARBA00004123"/>
    </source>
</evidence>
<dbReference type="Gene3D" id="2.30.30.40">
    <property type="entry name" value="SH3 Domains"/>
    <property type="match status" value="1"/>
</dbReference>
<dbReference type="PANTHER" id="PTHR12466:SF8">
    <property type="entry name" value="PARAFIBROMIN"/>
    <property type="match status" value="1"/>
</dbReference>
<feature type="binding site" evidence="8">
    <location>
        <position position="50"/>
    </location>
    <ligand>
        <name>ATP</name>
        <dbReference type="ChEBI" id="CHEBI:30616"/>
    </ligand>
</feature>
<dbReference type="Gene3D" id="1.10.510.10">
    <property type="entry name" value="Transferase(Phosphotransferase) domain 1"/>
    <property type="match status" value="1"/>
</dbReference>
<evidence type="ECO:0000256" key="7">
    <source>
        <dbReference type="PROSITE-ProRule" id="PRU00192"/>
    </source>
</evidence>
<dbReference type="Gene3D" id="3.40.50.11990">
    <property type="entry name" value="RNA polymerase II accessory factor, Cdc73 C-terminal domain"/>
    <property type="match status" value="1"/>
</dbReference>
<dbReference type="EMBL" id="JAUCMV010000004">
    <property type="protein sequence ID" value="KAK0402463.1"/>
    <property type="molecule type" value="Genomic_DNA"/>
</dbReference>
<dbReference type="PANTHER" id="PTHR12466">
    <property type="entry name" value="CDC73 DOMAIN PROTEIN"/>
    <property type="match status" value="1"/>
</dbReference>
<dbReference type="Pfam" id="PF05179">
    <property type="entry name" value="CDC73_C"/>
    <property type="match status" value="1"/>
</dbReference>
<feature type="region of interest" description="Disordered" evidence="10">
    <location>
        <begin position="496"/>
        <end position="539"/>
    </location>
</feature>
<feature type="domain" description="Protein kinase" evidence="12">
    <location>
        <begin position="19"/>
        <end position="295"/>
    </location>
</feature>
<dbReference type="CDD" id="cd00174">
    <property type="entry name" value="SH3"/>
    <property type="match status" value="1"/>
</dbReference>
<dbReference type="InterPro" id="IPR001452">
    <property type="entry name" value="SH3_domain"/>
</dbReference>
<sequence length="1020" mass="117585">MQQVPEQWLIRSSHVKLAKDKQKPIGTGNFADVYLGTLQRKRKNLIVAVKMSKATIRRSATHSISTSTMTGDDQTRDEMSLNEMSNEAMIMSLMHHTHVIEFFGVSLEKAAMLIMEYCPGGSLEVHLQSSREGISNSERVMYLVEICSGMKYLESKLIVHRDLATRNVLISSAGQLKIADFGLSRSPNVDSGKVTSAQVPVRWMAPESLKKDGPFTSKSDVWAYGVSGFEIYNYGIKPWPEHPAKWIATQIRQNKMVKVPIRTPRPIREIIASCWKANPADRPNFVQLSGRLAYIQNIRFAPPPADKVTLNKPKLVTRIDAIEEECPESIFIELDYVTSKCIDKECDTKSRIMQRRVQQSQIEEKKAKELEVRSIRDFVPQPSLTVGNKAKKKGSVEDIHDKEEELREEKEVTGSRGERSIVINTNSDGAFLYMYVQNHLHQTDMNRQQYDDSKKPKATIRHLTSIERVLEDHDSILMGDIDFSFVHELMTKAREEIRNKRPSQSSERREQDKEKERQKQKNEEKEKEEKRPAKYSRYDQEMYEDGEIVEFDINQSLSFETSETGHLQSVALDRTPPATTPKKKPSRTPIIVIPASASSLITTFNVRDILQEMKYVKNEERRNQRRETEVVIQRKKDGGVTVPYRVIDNPMKLSNDDWDRVVAVFVQGPAWQFKGWRWNGNPTDIFSHVAAFHLKYDGDKVDANVSKWNVNIITLSKTKRHLDRAYLGKFWEVLERHIQKHKPHLSNDIDNNMYVKYTVAFFVVGLDMTYRAVHPRNPVTRPRYTEEEKYQLSNDDDYRRRMQMIQSMGVPVLPSLMTQRPAFEPRADGHSNKAFLHHVHNHRKYDTLHSLRTCHQCPLCDSIKHDVEAQEMLDNMERELDEYIEEEPQLGEKYEITSKQIQNQHNSPIISGSVFRPPTLDELYEEEEYTTHNSSHSGSLTKSSAVPSTSEKKGDSLNSREGCFIARAKKDWLADRSTDLSVTIGELLTVIEVRSDWWLCVNEAGERGWLPDKVLYRMGS</sequence>
<evidence type="ECO:0000256" key="10">
    <source>
        <dbReference type="SAM" id="MobiDB-lite"/>
    </source>
</evidence>
<evidence type="ECO:0000259" key="11">
    <source>
        <dbReference type="PROSITE" id="PS50002"/>
    </source>
</evidence>
<dbReference type="SUPFAM" id="SSF50044">
    <property type="entry name" value="SH3-domain"/>
    <property type="match status" value="1"/>
</dbReference>
<dbReference type="CDD" id="cd00192">
    <property type="entry name" value="PTKc"/>
    <property type="match status" value="1"/>
</dbReference>
<keyword evidence="9" id="KW-0175">Coiled coil</keyword>
<dbReference type="PROSITE" id="PS50002">
    <property type="entry name" value="SH3"/>
    <property type="match status" value="1"/>
</dbReference>
<dbReference type="InterPro" id="IPR036028">
    <property type="entry name" value="SH3-like_dom_sf"/>
</dbReference>
<dbReference type="Proteomes" id="UP001175271">
    <property type="component" value="Unassembled WGS sequence"/>
</dbReference>